<reference evidence="2 3" key="1">
    <citation type="submission" date="2020-10" db="EMBL/GenBank/DDBJ databases">
        <title>Sequencing the genomes of 1000 actinobacteria strains.</title>
        <authorList>
            <person name="Klenk H.-P."/>
        </authorList>
    </citation>
    <scope>NUCLEOTIDE SEQUENCE [LARGE SCALE GENOMIC DNA]</scope>
    <source>
        <strain evidence="2 3">DSM 43748</strain>
    </source>
</reference>
<dbReference type="Proteomes" id="UP000661607">
    <property type="component" value="Unassembled WGS sequence"/>
</dbReference>
<evidence type="ECO:0000313" key="2">
    <source>
        <dbReference type="EMBL" id="MBE1562555.1"/>
    </source>
</evidence>
<feature type="transmembrane region" description="Helical" evidence="1">
    <location>
        <begin position="30"/>
        <end position="63"/>
    </location>
</feature>
<evidence type="ECO:0000256" key="1">
    <source>
        <dbReference type="SAM" id="Phobius"/>
    </source>
</evidence>
<feature type="transmembrane region" description="Helical" evidence="1">
    <location>
        <begin position="167"/>
        <end position="186"/>
    </location>
</feature>
<gene>
    <name evidence="2" type="ORF">H4W81_005334</name>
</gene>
<accession>A0ABR9KKQ3</accession>
<keyword evidence="3" id="KW-1185">Reference proteome</keyword>
<feature type="transmembrane region" description="Helical" evidence="1">
    <location>
        <begin position="139"/>
        <end position="160"/>
    </location>
</feature>
<feature type="transmembrane region" description="Helical" evidence="1">
    <location>
        <begin position="84"/>
        <end position="102"/>
    </location>
</feature>
<proteinExistence type="predicted"/>
<keyword evidence="1" id="KW-1133">Transmembrane helix</keyword>
<sequence>MLAAFLGGLVVGLIGVLVSALGIEFYYDPYAYLALAVVVGATASGSGWALLTTFLASASTVVAAMGGSALRGDLNFEAIGGTSTGLNLVVAQLVALGLLAYLSRRRDSWGDLGAGVVSGLLLADVIDRATPGGVDFDRAFWPASAIAVAALAVVAVFLLRRTMAGRARAAAVAVVVAGLLTLALHAL</sequence>
<comment type="caution">
    <text evidence="2">The sequence shown here is derived from an EMBL/GenBank/DDBJ whole genome shotgun (WGS) entry which is preliminary data.</text>
</comment>
<dbReference type="RefSeq" id="WP_192777270.1">
    <property type="nucleotide sequence ID" value="NZ_BAAASY010000002.1"/>
</dbReference>
<keyword evidence="1" id="KW-0472">Membrane</keyword>
<evidence type="ECO:0000313" key="3">
    <source>
        <dbReference type="Proteomes" id="UP000661607"/>
    </source>
</evidence>
<keyword evidence="1" id="KW-0812">Transmembrane</keyword>
<name>A0ABR9KKQ3_9ACTN</name>
<dbReference type="EMBL" id="JADBEF010000001">
    <property type="protein sequence ID" value="MBE1562555.1"/>
    <property type="molecule type" value="Genomic_DNA"/>
</dbReference>
<protein>
    <submittedName>
        <fullName evidence="2">Uncharacterized protein</fullName>
    </submittedName>
</protein>
<organism evidence="2 3">
    <name type="scientific">Nonomuraea africana</name>
    <dbReference type="NCBI Taxonomy" id="46171"/>
    <lineage>
        <taxon>Bacteria</taxon>
        <taxon>Bacillati</taxon>
        <taxon>Actinomycetota</taxon>
        <taxon>Actinomycetes</taxon>
        <taxon>Streptosporangiales</taxon>
        <taxon>Streptosporangiaceae</taxon>
        <taxon>Nonomuraea</taxon>
    </lineage>
</organism>